<dbReference type="PANTHER" id="PTHR43283:SF17">
    <property type="entry name" value="(LOVD), PUTATIVE (AFU_ORTHOLOGUE AFUA_5G00920)-RELATED"/>
    <property type="match status" value="1"/>
</dbReference>
<keyword evidence="2" id="KW-0378">Hydrolase</keyword>
<dbReference type="OrthoDB" id="428260at2759"/>
<dbReference type="InterPro" id="IPR001466">
    <property type="entry name" value="Beta-lactam-related"/>
</dbReference>
<protein>
    <recommendedName>
        <fullName evidence="3">Beta-lactamase-related domain-containing protein</fullName>
    </recommendedName>
</protein>
<dbReference type="PANTHER" id="PTHR43283">
    <property type="entry name" value="BETA-LACTAMASE-RELATED"/>
    <property type="match status" value="1"/>
</dbReference>
<evidence type="ECO:0000259" key="3">
    <source>
        <dbReference type="Pfam" id="PF00144"/>
    </source>
</evidence>
<sequence length="129" mass="13968">MTPNAELLDNILRKYVDSEGGSAKSLHTAGFIVKDGNGQTLYSNAFGKLSLDDNSAPFTTDSVCFVASLTKLVTAVCSMQLVERGMIGLDDDVGEVVRELSNLEILKGFDDEGKAILVKKTKPITLRWV</sequence>
<reference evidence="4 5" key="1">
    <citation type="submission" date="2015-01" db="EMBL/GenBank/DDBJ databases">
        <title>The Genome Sequence of Exophiala xenobiotica CBS118157.</title>
        <authorList>
            <consortium name="The Broad Institute Genomics Platform"/>
            <person name="Cuomo C."/>
            <person name="de Hoog S."/>
            <person name="Gorbushina A."/>
            <person name="Stielow B."/>
            <person name="Teixiera M."/>
            <person name="Abouelleil A."/>
            <person name="Chapman S.B."/>
            <person name="Priest M."/>
            <person name="Young S.K."/>
            <person name="Wortman J."/>
            <person name="Nusbaum C."/>
            <person name="Birren B."/>
        </authorList>
    </citation>
    <scope>NUCLEOTIDE SEQUENCE [LARGE SCALE GENOMIC DNA]</scope>
    <source>
        <strain evidence="4 5">CBS 118157</strain>
    </source>
</reference>
<dbReference type="SUPFAM" id="SSF56601">
    <property type="entry name" value="beta-lactamase/transpeptidase-like"/>
    <property type="match status" value="1"/>
</dbReference>
<organism evidence="4 5">
    <name type="scientific">Exophiala xenobiotica</name>
    <dbReference type="NCBI Taxonomy" id="348802"/>
    <lineage>
        <taxon>Eukaryota</taxon>
        <taxon>Fungi</taxon>
        <taxon>Dikarya</taxon>
        <taxon>Ascomycota</taxon>
        <taxon>Pezizomycotina</taxon>
        <taxon>Eurotiomycetes</taxon>
        <taxon>Chaetothyriomycetidae</taxon>
        <taxon>Chaetothyriales</taxon>
        <taxon>Herpotrichiellaceae</taxon>
        <taxon>Exophiala</taxon>
    </lineage>
</organism>
<dbReference type="RefSeq" id="XP_013315467.1">
    <property type="nucleotide sequence ID" value="XM_013460013.1"/>
</dbReference>
<evidence type="ECO:0000256" key="1">
    <source>
        <dbReference type="ARBA" id="ARBA00009009"/>
    </source>
</evidence>
<proteinExistence type="inferred from homology"/>
<keyword evidence="5" id="KW-1185">Reference proteome</keyword>
<evidence type="ECO:0000313" key="5">
    <source>
        <dbReference type="Proteomes" id="UP000054342"/>
    </source>
</evidence>
<evidence type="ECO:0000313" key="4">
    <source>
        <dbReference type="EMBL" id="KIW54883.1"/>
    </source>
</evidence>
<dbReference type="STRING" id="348802.A0A0D2EHH8"/>
<dbReference type="InterPro" id="IPR012338">
    <property type="entry name" value="Beta-lactam/transpept-like"/>
</dbReference>
<evidence type="ECO:0000256" key="2">
    <source>
        <dbReference type="ARBA" id="ARBA00022801"/>
    </source>
</evidence>
<dbReference type="Gene3D" id="3.40.710.10">
    <property type="entry name" value="DD-peptidase/beta-lactamase superfamily"/>
    <property type="match status" value="1"/>
</dbReference>
<dbReference type="Pfam" id="PF00144">
    <property type="entry name" value="Beta-lactamase"/>
    <property type="match status" value="1"/>
</dbReference>
<name>A0A0D2EHH8_9EURO</name>
<accession>A0A0D2EHH8</accession>
<dbReference type="GO" id="GO:0016787">
    <property type="term" value="F:hydrolase activity"/>
    <property type="evidence" value="ECO:0007669"/>
    <property type="project" value="UniProtKB-KW"/>
</dbReference>
<gene>
    <name evidence="4" type="ORF">PV05_07214</name>
</gene>
<dbReference type="GeneID" id="25329122"/>
<dbReference type="HOGENOM" id="CLU_1948841_0_0_1"/>
<dbReference type="Proteomes" id="UP000054342">
    <property type="component" value="Unassembled WGS sequence"/>
</dbReference>
<dbReference type="AlphaFoldDB" id="A0A0D2EHH8"/>
<dbReference type="EMBL" id="KN847320">
    <property type="protein sequence ID" value="KIW54883.1"/>
    <property type="molecule type" value="Genomic_DNA"/>
</dbReference>
<feature type="domain" description="Beta-lactamase-related" evidence="3">
    <location>
        <begin position="37"/>
        <end position="127"/>
    </location>
</feature>
<dbReference type="InterPro" id="IPR050789">
    <property type="entry name" value="Diverse_Enzym_Activities"/>
</dbReference>
<comment type="similarity">
    <text evidence="1">Belongs to the class-A beta-lactamase family.</text>
</comment>